<feature type="compositionally biased region" description="Polar residues" evidence="1">
    <location>
        <begin position="1"/>
        <end position="10"/>
    </location>
</feature>
<dbReference type="Proteomes" id="UP000764837">
    <property type="component" value="Unassembled WGS sequence"/>
</dbReference>
<proteinExistence type="predicted"/>
<sequence>MAKQQTSRQQQMDERNRREQDVERNKDFGDRAVEARLPDDPRAMAPRDAIGRPSTGEPI</sequence>
<accession>A0ABS2LVI0</accession>
<evidence type="ECO:0000256" key="1">
    <source>
        <dbReference type="SAM" id="MobiDB-lite"/>
    </source>
</evidence>
<name>A0ABS2LVI0_9ACTN</name>
<feature type="compositionally biased region" description="Basic and acidic residues" evidence="1">
    <location>
        <begin position="11"/>
        <end position="42"/>
    </location>
</feature>
<gene>
    <name evidence="2" type="ORF">JOD64_003408</name>
</gene>
<comment type="caution">
    <text evidence="2">The sequence shown here is derived from an EMBL/GenBank/DDBJ whole genome shotgun (WGS) entry which is preliminary data.</text>
</comment>
<feature type="region of interest" description="Disordered" evidence="1">
    <location>
        <begin position="1"/>
        <end position="59"/>
    </location>
</feature>
<evidence type="ECO:0000313" key="2">
    <source>
        <dbReference type="EMBL" id="MBM7492186.1"/>
    </source>
</evidence>
<dbReference type="EMBL" id="JAFBBP010000001">
    <property type="protein sequence ID" value="MBM7492186.1"/>
    <property type="molecule type" value="Genomic_DNA"/>
</dbReference>
<dbReference type="RefSeq" id="WP_204943110.1">
    <property type="nucleotide sequence ID" value="NZ_JAFBBP010000001.1"/>
</dbReference>
<organism evidence="2 3">
    <name type="scientific">Micromonospora luteifusca</name>
    <dbReference type="NCBI Taxonomy" id="709860"/>
    <lineage>
        <taxon>Bacteria</taxon>
        <taxon>Bacillati</taxon>
        <taxon>Actinomycetota</taxon>
        <taxon>Actinomycetes</taxon>
        <taxon>Micromonosporales</taxon>
        <taxon>Micromonosporaceae</taxon>
        <taxon>Micromonospora</taxon>
    </lineage>
</organism>
<keyword evidence="3" id="KW-1185">Reference proteome</keyword>
<evidence type="ECO:0000313" key="3">
    <source>
        <dbReference type="Proteomes" id="UP000764837"/>
    </source>
</evidence>
<protein>
    <submittedName>
        <fullName evidence="2">Uncharacterized protein</fullName>
    </submittedName>
</protein>
<reference evidence="2 3" key="1">
    <citation type="submission" date="2021-01" db="EMBL/GenBank/DDBJ databases">
        <title>Sequencing the genomes of 1000 actinobacteria strains.</title>
        <authorList>
            <person name="Klenk H.-P."/>
        </authorList>
    </citation>
    <scope>NUCLEOTIDE SEQUENCE [LARGE SCALE GENOMIC DNA]</scope>
    <source>
        <strain evidence="2 3">DSM 100204</strain>
    </source>
</reference>